<keyword evidence="4" id="KW-0482">Metalloprotease</keyword>
<dbReference type="Proteomes" id="UP001153642">
    <property type="component" value="Unassembled WGS sequence"/>
</dbReference>
<reference evidence="5" key="1">
    <citation type="submission" date="2022-11" db="EMBL/GenBank/DDBJ databases">
        <title>High-quality draft genome sequence of Galbibacter sp. strain CMA-7.</title>
        <authorList>
            <person name="Wei L."/>
            <person name="Dong C."/>
            <person name="Shao Z."/>
        </authorList>
    </citation>
    <scope>NUCLEOTIDE SEQUENCE</scope>
    <source>
        <strain evidence="5">CMA-7</strain>
    </source>
</reference>
<organism evidence="5 6">
    <name type="scientific">Galbibacter pacificus</name>
    <dbReference type="NCBI Taxonomy" id="2996052"/>
    <lineage>
        <taxon>Bacteria</taxon>
        <taxon>Pseudomonadati</taxon>
        <taxon>Bacteroidota</taxon>
        <taxon>Flavobacteriia</taxon>
        <taxon>Flavobacteriales</taxon>
        <taxon>Flavobacteriaceae</taxon>
        <taxon>Galbibacter</taxon>
    </lineage>
</organism>
<keyword evidence="2" id="KW-0645">Protease</keyword>
<comment type="caution">
    <text evidence="5">The sequence shown here is derived from an EMBL/GenBank/DDBJ whole genome shotgun (WGS) entry which is preliminary data.</text>
</comment>
<keyword evidence="3" id="KW-0378">Hydrolase</keyword>
<dbReference type="PANTHER" id="PTHR31817:SF0">
    <property type="entry name" value="CHROMOSOME UNDETERMINED SCAFFOLD_67, WHOLE GENOME SHOTGUN SEQUENCE"/>
    <property type="match status" value="1"/>
</dbReference>
<dbReference type="PANTHER" id="PTHR31817">
    <property type="match status" value="1"/>
</dbReference>
<name>A0ABT6FPR1_9FLAO</name>
<evidence type="ECO:0000256" key="1">
    <source>
        <dbReference type="ARBA" id="ARBA00001947"/>
    </source>
</evidence>
<dbReference type="EMBL" id="JAPMUA010000002">
    <property type="protein sequence ID" value="MDG3585251.1"/>
    <property type="molecule type" value="Genomic_DNA"/>
</dbReference>
<evidence type="ECO:0000256" key="3">
    <source>
        <dbReference type="ARBA" id="ARBA00022801"/>
    </source>
</evidence>
<sequence length="624" mass="71814">MLKFNKLGKKEIAEIVTILEQDEEVNCSLPGGGLLHIESGLPYMVVYRRHKERNHLKRIAVNEASYLLIGNKDFKKFQKLIIAISDVLSAKYKSFLVLELFLAKSKTKTFKIKGPEDILPSFLKTLKEALDNLGNNASNGHLTSTIENTTKRQPEEKAALLTIGKAKQCGALLVGLEVPPVFYDEKWRFYPVYFREFKDALINAIHKAIFEYVRVQTSCGVQSYQALGRQSLKEKVFEIDRKLSKIERSYKFLWLVSPSNIYNIKKTFFESGYHKILKYHYRLLPIDPDILKRNLYNLRIEEVDDPAMSHLFRQKREELDLQISMLSERGTPNFFYNSIRLYGNVDAILHETAKAILTELPEETEREDCPSMDAMEFSAFARKEFAYFKDQNTDFKSKIHLRKDVNIMMVNQGELYIPADYKSCRTEAKALIQHEVGTHVLTYFNGSKQPLEQLSTGLADYDTLQEGIAVMSEYLSGGLTVNRLRILAGRVIAGKALIDGGNFREIFNLLFSQYGFSKEHAFNITSRIMQGGGFLKDIIYLKGLVKLQQYLIDDGDYEQLFAGKFGFHHIHIINELIQRKVLHKGTLKPSYVYEDFYEDRLQKIKNGMPIPKMAIKQTEMSNTA</sequence>
<comment type="cofactor">
    <cofactor evidence="1">
        <name>Zn(2+)</name>
        <dbReference type="ChEBI" id="CHEBI:29105"/>
    </cofactor>
</comment>
<dbReference type="SMART" id="SM01154">
    <property type="entry name" value="DUF1704"/>
    <property type="match status" value="1"/>
</dbReference>
<dbReference type="RefSeq" id="WP_277899478.1">
    <property type="nucleotide sequence ID" value="NZ_JAPMUA010000002.1"/>
</dbReference>
<gene>
    <name evidence="5" type="ORF">OSR52_05165</name>
</gene>
<evidence type="ECO:0000313" key="5">
    <source>
        <dbReference type="EMBL" id="MDG3585251.1"/>
    </source>
</evidence>
<accession>A0ABT6FPR1</accession>
<dbReference type="InterPro" id="IPR012548">
    <property type="entry name" value="MATCAP"/>
</dbReference>
<dbReference type="Pfam" id="PF08014">
    <property type="entry name" value="MATCAP"/>
    <property type="match status" value="1"/>
</dbReference>
<evidence type="ECO:0000313" key="6">
    <source>
        <dbReference type="Proteomes" id="UP001153642"/>
    </source>
</evidence>
<protein>
    <submittedName>
        <fullName evidence="5">DUF1704 domain-containing protein</fullName>
    </submittedName>
</protein>
<proteinExistence type="predicted"/>
<keyword evidence="6" id="KW-1185">Reference proteome</keyword>
<evidence type="ECO:0000256" key="2">
    <source>
        <dbReference type="ARBA" id="ARBA00022670"/>
    </source>
</evidence>
<evidence type="ECO:0000256" key="4">
    <source>
        <dbReference type="ARBA" id="ARBA00023049"/>
    </source>
</evidence>